<proteinExistence type="inferred from homology"/>
<dbReference type="PANTHER" id="PTHR14359">
    <property type="entry name" value="HOMO-OLIGOMERIC FLAVIN CONTAINING CYS DECARBOXYLASE FAMILY"/>
    <property type="match status" value="1"/>
</dbReference>
<dbReference type="EMBL" id="LFWA01000003">
    <property type="protein sequence ID" value="KTW32002.1"/>
    <property type="molecule type" value="Genomic_DNA"/>
</dbReference>
<comment type="similarity">
    <text evidence="2">Belongs to the HFCD (homooligomeric flavin containing Cys decarboxylase) superfamily.</text>
</comment>
<dbReference type="GO" id="GO:0010181">
    <property type="term" value="F:FMN binding"/>
    <property type="evidence" value="ECO:0007669"/>
    <property type="project" value="TreeGrafter"/>
</dbReference>
<dbReference type="GeneID" id="28939203"/>
<dbReference type="RefSeq" id="XP_018230694.1">
    <property type="nucleotide sequence ID" value="XM_018372948.1"/>
</dbReference>
<evidence type="ECO:0000259" key="3">
    <source>
        <dbReference type="Pfam" id="PF02441"/>
    </source>
</evidence>
<reference evidence="5" key="1">
    <citation type="journal article" date="2016" name="Nat. Commun.">
        <title>Genome analysis of three Pneumocystis species reveals adaptation mechanisms to life exclusively in mammalian hosts.</title>
        <authorList>
            <person name="Ma L."/>
            <person name="Chen Z."/>
            <person name="Huang D.W."/>
            <person name="Kutty G."/>
            <person name="Ishihara M."/>
            <person name="Wang H."/>
            <person name="Abouelleil A."/>
            <person name="Bishop L."/>
            <person name="Davey E."/>
            <person name="Deng R."/>
            <person name="Deng X."/>
            <person name="Fan L."/>
            <person name="Fantoni G."/>
            <person name="Fitzgerald M."/>
            <person name="Gogineni E."/>
            <person name="Goldberg J.M."/>
            <person name="Handley G."/>
            <person name="Hu X."/>
            <person name="Huber C."/>
            <person name="Jiao X."/>
            <person name="Jones K."/>
            <person name="Levin J.Z."/>
            <person name="Liu Y."/>
            <person name="Macdonald P."/>
            <person name="Melnikov A."/>
            <person name="Raley C."/>
            <person name="Sassi M."/>
            <person name="Sherman B.T."/>
            <person name="Song X."/>
            <person name="Sykes S."/>
            <person name="Tran B."/>
            <person name="Walsh L."/>
            <person name="Xia Y."/>
            <person name="Yang J."/>
            <person name="Young S."/>
            <person name="Zeng Q."/>
            <person name="Zheng X."/>
            <person name="Stephens R."/>
            <person name="Nusbaum C."/>
            <person name="Birren B.W."/>
            <person name="Azadi P."/>
            <person name="Lempicki R.A."/>
            <person name="Cuomo C.A."/>
            <person name="Kovacs J.A."/>
        </authorList>
    </citation>
    <scope>NUCLEOTIDE SEQUENCE [LARGE SCALE GENOMIC DNA]</scope>
    <source>
        <strain evidence="5">RU7</strain>
    </source>
</reference>
<dbReference type="PANTHER" id="PTHR14359:SF6">
    <property type="entry name" value="PHOSPHOPANTOTHENOYLCYSTEINE DECARBOXYLASE"/>
    <property type="match status" value="1"/>
</dbReference>
<protein>
    <recommendedName>
        <fullName evidence="3">Flavoprotein domain-containing protein</fullName>
    </recommendedName>
</protein>
<gene>
    <name evidence="4" type="ORF">T551_00684</name>
</gene>
<evidence type="ECO:0000256" key="1">
    <source>
        <dbReference type="ARBA" id="ARBA00022993"/>
    </source>
</evidence>
<feature type="domain" description="Flavoprotein" evidence="3">
    <location>
        <begin position="14"/>
        <end position="191"/>
    </location>
</feature>
<keyword evidence="5" id="KW-1185">Reference proteome</keyword>
<dbReference type="STRING" id="1408657.A0A0W4ZUE3"/>
<evidence type="ECO:0000313" key="4">
    <source>
        <dbReference type="EMBL" id="KTW32002.1"/>
    </source>
</evidence>
<evidence type="ECO:0000313" key="5">
    <source>
        <dbReference type="Proteomes" id="UP000053447"/>
    </source>
</evidence>
<dbReference type="InterPro" id="IPR036551">
    <property type="entry name" value="Flavin_trans-like"/>
</dbReference>
<dbReference type="OrthoDB" id="1532798at2759"/>
<sequence>MQSNTYNEYNTYQKHILVGVTGSIAATKLLELVTGLQALGEVQVVYTSAAKRFLCTAKLRQSGVSLWTDGDEWNLWQEISSPILHIELRRWADILVLAPLTANTLAKMANGLCDNLLTCILRAWHPSRPILAAPAMNTYMWHHPLTQRHITLIQGIFTWIEWIGPVEKRLACGDVGMGGMTAVTGIIEKTSQMLEKAEKENN</sequence>
<dbReference type="GO" id="GO:0004633">
    <property type="term" value="F:phosphopantothenoylcysteine decarboxylase activity"/>
    <property type="evidence" value="ECO:0007669"/>
    <property type="project" value="TreeGrafter"/>
</dbReference>
<dbReference type="Proteomes" id="UP000053447">
    <property type="component" value="Unassembled WGS sequence"/>
</dbReference>
<dbReference type="VEuPathDB" id="FungiDB:T551_00684"/>
<dbReference type="GO" id="GO:0015937">
    <property type="term" value="P:coenzyme A biosynthetic process"/>
    <property type="evidence" value="ECO:0007669"/>
    <property type="project" value="UniProtKB-KW"/>
</dbReference>
<organism evidence="4 5">
    <name type="scientific">Pneumocystis jirovecii (strain RU7)</name>
    <name type="common">Human pneumocystis pneumonia agent</name>
    <dbReference type="NCBI Taxonomy" id="1408657"/>
    <lineage>
        <taxon>Eukaryota</taxon>
        <taxon>Fungi</taxon>
        <taxon>Dikarya</taxon>
        <taxon>Ascomycota</taxon>
        <taxon>Taphrinomycotina</taxon>
        <taxon>Pneumocystomycetes</taxon>
        <taxon>Pneumocystaceae</taxon>
        <taxon>Pneumocystis</taxon>
    </lineage>
</organism>
<keyword evidence="1" id="KW-0173">Coenzyme A biosynthesis</keyword>
<evidence type="ECO:0000256" key="2">
    <source>
        <dbReference type="ARBA" id="ARBA00038350"/>
    </source>
</evidence>
<dbReference type="InterPro" id="IPR003382">
    <property type="entry name" value="Flavoprotein"/>
</dbReference>
<name>A0A0W4ZUE3_PNEJ7</name>
<dbReference type="Pfam" id="PF02441">
    <property type="entry name" value="Flavoprotein"/>
    <property type="match status" value="1"/>
</dbReference>
<accession>A0A0W4ZUE3</accession>
<dbReference type="Gene3D" id="3.40.50.1950">
    <property type="entry name" value="Flavin prenyltransferase-like"/>
    <property type="match status" value="1"/>
</dbReference>
<dbReference type="AlphaFoldDB" id="A0A0W4ZUE3"/>
<dbReference type="GO" id="GO:0071513">
    <property type="term" value="C:phosphopantothenoylcysteine decarboxylase complex"/>
    <property type="evidence" value="ECO:0007669"/>
    <property type="project" value="TreeGrafter"/>
</dbReference>
<dbReference type="SUPFAM" id="SSF52507">
    <property type="entry name" value="Homo-oligomeric flavin-containing Cys decarboxylases, HFCD"/>
    <property type="match status" value="1"/>
</dbReference>
<dbReference type="eggNOG" id="KOG0672">
    <property type="taxonomic scope" value="Eukaryota"/>
</dbReference>
<comment type="caution">
    <text evidence="4">The sequence shown here is derived from an EMBL/GenBank/DDBJ whole genome shotgun (WGS) entry which is preliminary data.</text>
</comment>